<reference evidence="1 2" key="1">
    <citation type="submission" date="2019-03" db="EMBL/GenBank/DDBJ databases">
        <title>Single cell metagenomics reveals metabolic interactions within the superorganism composed of flagellate Streblomastix strix and complex community of Bacteroidetes bacteria on its surface.</title>
        <authorList>
            <person name="Treitli S.C."/>
            <person name="Kolisko M."/>
            <person name="Husnik F."/>
            <person name="Keeling P."/>
            <person name="Hampl V."/>
        </authorList>
    </citation>
    <scope>NUCLEOTIDE SEQUENCE [LARGE SCALE GENOMIC DNA]</scope>
    <source>
        <strain evidence="1">ST1C</strain>
    </source>
</reference>
<dbReference type="Proteomes" id="UP000324800">
    <property type="component" value="Unassembled WGS sequence"/>
</dbReference>
<dbReference type="AlphaFoldDB" id="A0A5J4TG15"/>
<proteinExistence type="predicted"/>
<protein>
    <recommendedName>
        <fullName evidence="3">HAT C-terminal dimerisation domain-containing protein</fullName>
    </recommendedName>
</protein>
<evidence type="ECO:0008006" key="3">
    <source>
        <dbReference type="Google" id="ProtNLM"/>
    </source>
</evidence>
<accession>A0A5J4TG15</accession>
<gene>
    <name evidence="1" type="ORF">EZS28_047853</name>
</gene>
<comment type="caution">
    <text evidence="1">The sequence shown here is derived from an EMBL/GenBank/DDBJ whole genome shotgun (WGS) entry which is preliminary data.</text>
</comment>
<evidence type="ECO:0000313" key="2">
    <source>
        <dbReference type="Proteomes" id="UP000324800"/>
    </source>
</evidence>
<evidence type="ECO:0000313" key="1">
    <source>
        <dbReference type="EMBL" id="KAA6356620.1"/>
    </source>
</evidence>
<sequence length="99" mass="11396">TLNDEELMLLQYFANEAVLFQAGKYGDMDDEMLIDNQIGYWQGQNKSHPMMKIFVDFTDSVLTFPSSEAGIERKFSQAKRFMRIGGQRVSLQTLFCELA</sequence>
<feature type="non-terminal residue" evidence="1">
    <location>
        <position position="1"/>
    </location>
</feature>
<organism evidence="1 2">
    <name type="scientific">Streblomastix strix</name>
    <dbReference type="NCBI Taxonomy" id="222440"/>
    <lineage>
        <taxon>Eukaryota</taxon>
        <taxon>Metamonada</taxon>
        <taxon>Preaxostyla</taxon>
        <taxon>Oxymonadida</taxon>
        <taxon>Streblomastigidae</taxon>
        <taxon>Streblomastix</taxon>
    </lineage>
</organism>
<name>A0A5J4TG15_9EUKA</name>
<dbReference type="EMBL" id="SNRW01032675">
    <property type="protein sequence ID" value="KAA6356620.1"/>
    <property type="molecule type" value="Genomic_DNA"/>
</dbReference>